<gene>
    <name evidence="2" type="ORF">ACFFGN_11365</name>
</gene>
<evidence type="ECO:0000259" key="1">
    <source>
        <dbReference type="Pfam" id="PF13788"/>
    </source>
</evidence>
<dbReference type="InterPro" id="IPR025438">
    <property type="entry name" value="DUF4180"/>
</dbReference>
<dbReference type="RefSeq" id="WP_380046263.1">
    <property type="nucleotide sequence ID" value="NZ_JBHLTC010000012.1"/>
</dbReference>
<sequence>MKSQIVRYGEQVVAVVSTEGPALRTQQDVVDLIGEHYFENPDCFAVPVTRLADDFFDLSSRIAGEVVQRFVMYGSRLAVIGDISHHTAARPNLDAFVRECNQGREVWFLPDLPTLGTRLTAA</sequence>
<dbReference type="Pfam" id="PF13788">
    <property type="entry name" value="DUF4180"/>
    <property type="match status" value="1"/>
</dbReference>
<evidence type="ECO:0000313" key="2">
    <source>
        <dbReference type="EMBL" id="MFC0624663.1"/>
    </source>
</evidence>
<keyword evidence="3" id="KW-1185">Reference proteome</keyword>
<organism evidence="2 3">
    <name type="scientific">Kribbella deserti</name>
    <dbReference type="NCBI Taxonomy" id="1926257"/>
    <lineage>
        <taxon>Bacteria</taxon>
        <taxon>Bacillati</taxon>
        <taxon>Actinomycetota</taxon>
        <taxon>Actinomycetes</taxon>
        <taxon>Propionibacteriales</taxon>
        <taxon>Kribbellaceae</taxon>
        <taxon>Kribbella</taxon>
    </lineage>
</organism>
<comment type="caution">
    <text evidence="2">The sequence shown here is derived from an EMBL/GenBank/DDBJ whole genome shotgun (WGS) entry which is preliminary data.</text>
</comment>
<evidence type="ECO:0000313" key="3">
    <source>
        <dbReference type="Proteomes" id="UP001589890"/>
    </source>
</evidence>
<accession>A0ABV6QKH3</accession>
<protein>
    <submittedName>
        <fullName evidence="2">DUF4180 domain-containing protein</fullName>
    </submittedName>
</protein>
<dbReference type="EMBL" id="JBHLTC010000012">
    <property type="protein sequence ID" value="MFC0624663.1"/>
    <property type="molecule type" value="Genomic_DNA"/>
</dbReference>
<feature type="domain" description="DUF4180" evidence="1">
    <location>
        <begin position="11"/>
        <end position="119"/>
    </location>
</feature>
<reference evidence="2 3" key="1">
    <citation type="submission" date="2024-09" db="EMBL/GenBank/DDBJ databases">
        <authorList>
            <person name="Sun Q."/>
            <person name="Mori K."/>
        </authorList>
    </citation>
    <scope>NUCLEOTIDE SEQUENCE [LARGE SCALE GENOMIC DNA]</scope>
    <source>
        <strain evidence="2 3">CGMCC 1.15906</strain>
    </source>
</reference>
<dbReference type="Proteomes" id="UP001589890">
    <property type="component" value="Unassembled WGS sequence"/>
</dbReference>
<name>A0ABV6QKH3_9ACTN</name>
<proteinExistence type="predicted"/>